<keyword evidence="3" id="KW-1185">Reference proteome</keyword>
<dbReference type="EMBL" id="JBHUFC010000031">
    <property type="protein sequence ID" value="MFD1789951.1"/>
    <property type="molecule type" value="Genomic_DNA"/>
</dbReference>
<dbReference type="PROSITE" id="PS50994">
    <property type="entry name" value="INTEGRASE"/>
    <property type="match status" value="1"/>
</dbReference>
<dbReference type="SUPFAM" id="SSF46689">
    <property type="entry name" value="Homeodomain-like"/>
    <property type="match status" value="1"/>
</dbReference>
<dbReference type="RefSeq" id="WP_380942266.1">
    <property type="nucleotide sequence ID" value="NZ_JBHUFC010000031.1"/>
</dbReference>
<organism evidence="2 3">
    <name type="scientific">Sphingomonas floccifaciens</name>
    <dbReference type="NCBI Taxonomy" id="1844115"/>
    <lineage>
        <taxon>Bacteria</taxon>
        <taxon>Pseudomonadati</taxon>
        <taxon>Pseudomonadota</taxon>
        <taxon>Alphaproteobacteria</taxon>
        <taxon>Sphingomonadales</taxon>
        <taxon>Sphingomonadaceae</taxon>
        <taxon>Sphingomonas</taxon>
    </lineage>
</organism>
<evidence type="ECO:0000259" key="1">
    <source>
        <dbReference type="PROSITE" id="PS50994"/>
    </source>
</evidence>
<name>A0ABW4NJA2_9SPHN</name>
<dbReference type="Pfam" id="PF13565">
    <property type="entry name" value="HTH_32"/>
    <property type="match status" value="1"/>
</dbReference>
<comment type="caution">
    <text evidence="2">The sequence shown here is derived from an EMBL/GenBank/DDBJ whole genome shotgun (WGS) entry which is preliminary data.</text>
</comment>
<dbReference type="InterPro" id="IPR012337">
    <property type="entry name" value="RNaseH-like_sf"/>
</dbReference>
<gene>
    <name evidence="2" type="ORF">ACFSC3_20545</name>
</gene>
<dbReference type="InterPro" id="IPR047797">
    <property type="entry name" value="ISNCY_transpos"/>
</dbReference>
<dbReference type="Proteomes" id="UP001597283">
    <property type="component" value="Unassembled WGS sequence"/>
</dbReference>
<dbReference type="InterPro" id="IPR009057">
    <property type="entry name" value="Homeodomain-like_sf"/>
</dbReference>
<dbReference type="PANTHER" id="PTHR35004:SF7">
    <property type="entry name" value="INTEGRASE PROTEIN"/>
    <property type="match status" value="1"/>
</dbReference>
<dbReference type="SUPFAM" id="SSF53098">
    <property type="entry name" value="Ribonuclease H-like"/>
    <property type="match status" value="1"/>
</dbReference>
<protein>
    <submittedName>
        <fullName evidence="2">ISNCY family transposase</fullName>
    </submittedName>
</protein>
<reference evidence="3" key="1">
    <citation type="journal article" date="2019" name="Int. J. Syst. Evol. Microbiol.">
        <title>The Global Catalogue of Microorganisms (GCM) 10K type strain sequencing project: providing services to taxonomists for standard genome sequencing and annotation.</title>
        <authorList>
            <consortium name="The Broad Institute Genomics Platform"/>
            <consortium name="The Broad Institute Genome Sequencing Center for Infectious Disease"/>
            <person name="Wu L."/>
            <person name="Ma J."/>
        </authorList>
    </citation>
    <scope>NUCLEOTIDE SEQUENCE [LARGE SCALE GENOMIC DNA]</scope>
    <source>
        <strain evidence="3">Q85</strain>
    </source>
</reference>
<sequence length="489" mass="55637">MTVLTMSTAEVSRFDTLMRLDRGEIRVADAMALLSLERRQIYRLLERVRQDGAAGLISRKRGRPSNRRYGDAFRDQVVSLVREQYNGFGPTLAREYLAERHGIRVSCETLRQMMMAAGLWKDRAARRPRPYQPRYRRDCRGELIQVDGSKHWWFEDRGPQCTLLVYIDDATSELMHLEMVESESTFSYMRATRTYIERHGKPVALYSDKHSAFRNNTASANGDGMTHLGRALHALNIEIICANSPQAKGRVERANGTLQDRLVKAMRLEGISTIEEANAFLPAYMARHNRQFARTPFDPRDLHRPLAPHENIEAEMVWREQRTVTASLTLHYNKALFILEPNRTSQALARKRVDVCEYPDGRIEIRHDGEALPYRVFDKMQRVNQAAVVDNKHLDAALAMARLLQETAPHHRKRNNNEPARTAQTGGMFAASAAPTASKVDRRTLCTPKLKRGPRLPNTELVAHGLAEYAGRVRNTPPQEPASLPAVLA</sequence>
<evidence type="ECO:0000313" key="3">
    <source>
        <dbReference type="Proteomes" id="UP001597283"/>
    </source>
</evidence>
<proteinExistence type="predicted"/>
<feature type="domain" description="Integrase catalytic" evidence="1">
    <location>
        <begin position="129"/>
        <end position="316"/>
    </location>
</feature>
<dbReference type="InterPro" id="IPR036397">
    <property type="entry name" value="RNaseH_sf"/>
</dbReference>
<dbReference type="PANTHER" id="PTHR35004">
    <property type="entry name" value="TRANSPOSASE RV3428C-RELATED"/>
    <property type="match status" value="1"/>
</dbReference>
<dbReference type="InterPro" id="IPR001584">
    <property type="entry name" value="Integrase_cat-core"/>
</dbReference>
<dbReference type="Gene3D" id="3.30.420.10">
    <property type="entry name" value="Ribonuclease H-like superfamily/Ribonuclease H"/>
    <property type="match status" value="1"/>
</dbReference>
<accession>A0ABW4NJA2</accession>
<evidence type="ECO:0000313" key="2">
    <source>
        <dbReference type="EMBL" id="MFD1789951.1"/>
    </source>
</evidence>
<dbReference type="NCBIfam" id="NF033594">
    <property type="entry name" value="transpos_ISNCY_2"/>
    <property type="match status" value="1"/>
</dbReference>